<keyword evidence="1" id="KW-0732">Signal</keyword>
<dbReference type="PANTHER" id="PTHR41349">
    <property type="match status" value="1"/>
</dbReference>
<dbReference type="Pfam" id="PF03372">
    <property type="entry name" value="Exo_endo_phos"/>
    <property type="match status" value="1"/>
</dbReference>
<feature type="chain" id="PRO_5040236482" description="Endonuclease/exonuclease/phosphatase domain-containing protein" evidence="1">
    <location>
        <begin position="23"/>
        <end position="602"/>
    </location>
</feature>
<dbReference type="Pfam" id="PF05345">
    <property type="entry name" value="He_PIG"/>
    <property type="match status" value="1"/>
</dbReference>
<proteinExistence type="predicted"/>
<dbReference type="OrthoDB" id="276515at2759"/>
<evidence type="ECO:0000313" key="4">
    <source>
        <dbReference type="Proteomes" id="UP000829364"/>
    </source>
</evidence>
<dbReference type="PANTHER" id="PTHR41349:SF1">
    <property type="entry name" value="PROTEIN CBG08683"/>
    <property type="match status" value="1"/>
</dbReference>
<dbReference type="KEGG" id="ptkz:JDV02_009252"/>
<gene>
    <name evidence="3" type="ORF">JDV02_009252</name>
</gene>
<feature type="domain" description="Endonuclease/exonuclease/phosphatase" evidence="2">
    <location>
        <begin position="331"/>
        <end position="591"/>
    </location>
</feature>
<evidence type="ECO:0000259" key="2">
    <source>
        <dbReference type="Pfam" id="PF03372"/>
    </source>
</evidence>
<dbReference type="InterPro" id="IPR036691">
    <property type="entry name" value="Endo/exonu/phosph_ase_sf"/>
</dbReference>
<dbReference type="SUPFAM" id="SSF49313">
    <property type="entry name" value="Cadherin-like"/>
    <property type="match status" value="1"/>
</dbReference>
<dbReference type="GO" id="GO:0003824">
    <property type="term" value="F:catalytic activity"/>
    <property type="evidence" value="ECO:0007669"/>
    <property type="project" value="InterPro"/>
</dbReference>
<dbReference type="InterPro" id="IPR013783">
    <property type="entry name" value="Ig-like_fold"/>
</dbReference>
<dbReference type="RefSeq" id="XP_047846915.1">
    <property type="nucleotide sequence ID" value="XM_047990905.1"/>
</dbReference>
<dbReference type="InterPro" id="IPR005135">
    <property type="entry name" value="Endo/exonuclease/phosphatase"/>
</dbReference>
<accession>A0A9Q8VFZ8</accession>
<keyword evidence="4" id="KW-1185">Reference proteome</keyword>
<protein>
    <recommendedName>
        <fullName evidence="2">Endonuclease/exonuclease/phosphatase domain-containing protein</fullName>
    </recommendedName>
</protein>
<dbReference type="GeneID" id="72071197"/>
<evidence type="ECO:0000256" key="1">
    <source>
        <dbReference type="SAM" id="SignalP"/>
    </source>
</evidence>
<dbReference type="InterPro" id="IPR015919">
    <property type="entry name" value="Cadherin-like_sf"/>
</dbReference>
<feature type="signal peptide" evidence="1">
    <location>
        <begin position="1"/>
        <end position="22"/>
    </location>
</feature>
<dbReference type="AlphaFoldDB" id="A0A9Q8VFZ8"/>
<sequence length="602" mass="65791">MIPITAIIRVATLAVLFGLSQGRPSPAGIITLSGGLVYRSSAPPSTFDYNTDKPGPKNWVGLYRASGGGPDDQKHVEDSLAWAYAPDSQGSVRLSTSSLPSGKYKAYFLADDGYKWLADPIEATLVAGQGSLSIVEQEQPFTFKYSTDRPKPKNWIGVYHARGGGPDNQEQGPASLAWDWAPDGEGTLHIPVSKLQPGDYKAYFLEDNGYKWLANPIEIFLPGKGPIKFIVDKFKTANAQHGEPFKASIRGLLANPPDAKTKFSILKASSSASWVSLSTDGTLSGTPSASSTGNAEVTIEAAASDGSKAQLTVTIPIVDSGSLLVSRLRVLSFNLWFGGTQVNDYHNKQVRFLSETDVDLVGLQESTGGHAIRLAQALGWDYWQGNDVGIISRYPIAEVYTPTSNAGAVRVQLGRDKDIIIWNAHLGYTPYGPYDFCFDKMEKEIVLNREAQSGRTGQMHEITDRMKEQLTRADKVPVLLTGDFNAPSHLDWTDAAKDLHCGIGSVKWPTSMYPQMAGLVDSYRAVHENPIEQPGITWSPIYLTNEGRSEPKDRIDFIFHKGLRVLSSETVVVGSPKPEPDHQDNEWTSDHAAVMTDFEITR</sequence>
<dbReference type="SUPFAM" id="SSF56219">
    <property type="entry name" value="DNase I-like"/>
    <property type="match status" value="1"/>
</dbReference>
<dbReference type="GO" id="GO:0005509">
    <property type="term" value="F:calcium ion binding"/>
    <property type="evidence" value="ECO:0007669"/>
    <property type="project" value="InterPro"/>
</dbReference>
<name>A0A9Q8VFZ8_9HYPO</name>
<reference evidence="3" key="1">
    <citation type="submission" date="2021-11" db="EMBL/GenBank/DDBJ databases">
        <title>Purpureocillium_takamizusanense_genome.</title>
        <authorList>
            <person name="Nguyen N.-H."/>
        </authorList>
    </citation>
    <scope>NUCLEOTIDE SEQUENCE</scope>
    <source>
        <strain evidence="3">PT3</strain>
    </source>
</reference>
<dbReference type="Proteomes" id="UP000829364">
    <property type="component" value="Chromosome 9"/>
</dbReference>
<dbReference type="GO" id="GO:0016020">
    <property type="term" value="C:membrane"/>
    <property type="evidence" value="ECO:0007669"/>
    <property type="project" value="InterPro"/>
</dbReference>
<dbReference type="Gene3D" id="2.60.40.10">
    <property type="entry name" value="Immunoglobulins"/>
    <property type="match status" value="1"/>
</dbReference>
<dbReference type="Gene3D" id="3.60.10.10">
    <property type="entry name" value="Endonuclease/exonuclease/phosphatase"/>
    <property type="match status" value="1"/>
</dbReference>
<evidence type="ECO:0000313" key="3">
    <source>
        <dbReference type="EMBL" id="UNI23434.1"/>
    </source>
</evidence>
<organism evidence="3 4">
    <name type="scientific">Purpureocillium takamizusanense</name>
    <dbReference type="NCBI Taxonomy" id="2060973"/>
    <lineage>
        <taxon>Eukaryota</taxon>
        <taxon>Fungi</taxon>
        <taxon>Dikarya</taxon>
        <taxon>Ascomycota</taxon>
        <taxon>Pezizomycotina</taxon>
        <taxon>Sordariomycetes</taxon>
        <taxon>Hypocreomycetidae</taxon>
        <taxon>Hypocreales</taxon>
        <taxon>Ophiocordycipitaceae</taxon>
        <taxon>Purpureocillium</taxon>
    </lineage>
</organism>
<dbReference type="EMBL" id="CP086362">
    <property type="protein sequence ID" value="UNI23434.1"/>
    <property type="molecule type" value="Genomic_DNA"/>
</dbReference>